<evidence type="ECO:0000313" key="3">
    <source>
        <dbReference type="EMBL" id="MFC6038970.1"/>
    </source>
</evidence>
<comment type="caution">
    <text evidence="3">The sequence shown here is derived from an EMBL/GenBank/DDBJ whole genome shotgun (WGS) entry which is preliminary data.</text>
</comment>
<organism evidence="3 4">
    <name type="scientific">Paenisporosarcina macmurdoensis</name>
    <dbReference type="NCBI Taxonomy" id="212659"/>
    <lineage>
        <taxon>Bacteria</taxon>
        <taxon>Bacillati</taxon>
        <taxon>Bacillota</taxon>
        <taxon>Bacilli</taxon>
        <taxon>Bacillales</taxon>
        <taxon>Caryophanaceae</taxon>
        <taxon>Paenisporosarcina</taxon>
    </lineage>
</organism>
<evidence type="ECO:0000256" key="1">
    <source>
        <dbReference type="SAM" id="MobiDB-lite"/>
    </source>
</evidence>
<evidence type="ECO:0000313" key="4">
    <source>
        <dbReference type="Proteomes" id="UP001596170"/>
    </source>
</evidence>
<feature type="compositionally biased region" description="Basic and acidic residues" evidence="1">
    <location>
        <begin position="515"/>
        <end position="533"/>
    </location>
</feature>
<dbReference type="EMBL" id="JBHSRI010000005">
    <property type="protein sequence ID" value="MFC6038970.1"/>
    <property type="molecule type" value="Genomic_DNA"/>
</dbReference>
<dbReference type="Proteomes" id="UP001596170">
    <property type="component" value="Unassembled WGS sequence"/>
</dbReference>
<dbReference type="InterPro" id="IPR013610">
    <property type="entry name" value="ArdC_N"/>
</dbReference>
<reference evidence="4" key="1">
    <citation type="journal article" date="2019" name="Int. J. Syst. Evol. Microbiol.">
        <title>The Global Catalogue of Microorganisms (GCM) 10K type strain sequencing project: providing services to taxonomists for standard genome sequencing and annotation.</title>
        <authorList>
            <consortium name="The Broad Institute Genomics Platform"/>
            <consortium name="The Broad Institute Genome Sequencing Center for Infectious Disease"/>
            <person name="Wu L."/>
            <person name="Ma J."/>
        </authorList>
    </citation>
    <scope>NUCLEOTIDE SEQUENCE [LARGE SCALE GENOMIC DNA]</scope>
    <source>
        <strain evidence="4">CCUG 54527</strain>
    </source>
</reference>
<keyword evidence="4" id="KW-1185">Reference proteome</keyword>
<protein>
    <submittedName>
        <fullName evidence="3">ArdC family protein</fullName>
    </submittedName>
</protein>
<feature type="region of interest" description="Disordered" evidence="1">
    <location>
        <begin position="510"/>
        <end position="533"/>
    </location>
</feature>
<accession>A0ABW1L5U0</accession>
<dbReference type="Pfam" id="PF08401">
    <property type="entry name" value="ArdcN"/>
    <property type="match status" value="1"/>
</dbReference>
<name>A0ABW1L5U0_9BACL</name>
<dbReference type="RefSeq" id="WP_377733067.1">
    <property type="nucleotide sequence ID" value="NZ_JBHSRI010000005.1"/>
</dbReference>
<sequence>MSNKVDLTEVSKRLETNLEDLFKNDRFQDLLHVLASGHQYSFQNALLIASQKPDATMIRGFKQWQSLGRHVNKGERSIDILVPTFQKTEEQKIHQLSGNVLTDEHGDVQSEVKETLSGYVYGKVFDVSQTTGRDIPSVRDFVQTELQADGSMQDLYDKFVQQVNEDDKNPLSIQEEAHENESFGGYYNAATNDIVINTVVSQTADQKFRVLIHEYAHGLLHNKESELRELPRGHREAQAESAAYIVSNYYGLETGFTSTGYIATWAQDINVAKQAIREVQSVSAQMIDQLNELQSEKIKGFYQSIDPQKVKTTLEEKWDVSFADKPTLQLVDPKNGLVVFAKVEENTRDQQFYLRTNTNRLLPIGDLEQRYTIINILENKNELAEEFKKVEDFLKIEKIEEGKYAVTMEGGQTTERTFAKKVEGQKFVQKIAIAQSLNTDRFLSVTPVKETQQLQTKNEKLLNERVGKYIKEKNLKAEHKHNVTVGWHLMKNPLLQSREALDKNIESLNPHHSHTKELKEALSSKETQHELEK</sequence>
<evidence type="ECO:0000259" key="2">
    <source>
        <dbReference type="Pfam" id="PF08401"/>
    </source>
</evidence>
<gene>
    <name evidence="3" type="ORF">ACFPYN_05820</name>
</gene>
<proteinExistence type="predicted"/>
<feature type="domain" description="N-terminal" evidence="2">
    <location>
        <begin position="30"/>
        <end position="106"/>
    </location>
</feature>